<accession>A0ABS8W3R7</accession>
<gene>
    <name evidence="1" type="ORF">HAX54_044344</name>
</gene>
<proteinExistence type="predicted"/>
<keyword evidence="2" id="KW-1185">Reference proteome</keyword>
<organism evidence="1 2">
    <name type="scientific">Datura stramonium</name>
    <name type="common">Jimsonweed</name>
    <name type="synonym">Common thornapple</name>
    <dbReference type="NCBI Taxonomy" id="4076"/>
    <lineage>
        <taxon>Eukaryota</taxon>
        <taxon>Viridiplantae</taxon>
        <taxon>Streptophyta</taxon>
        <taxon>Embryophyta</taxon>
        <taxon>Tracheophyta</taxon>
        <taxon>Spermatophyta</taxon>
        <taxon>Magnoliopsida</taxon>
        <taxon>eudicotyledons</taxon>
        <taxon>Gunneridae</taxon>
        <taxon>Pentapetalae</taxon>
        <taxon>asterids</taxon>
        <taxon>lamiids</taxon>
        <taxon>Solanales</taxon>
        <taxon>Solanaceae</taxon>
        <taxon>Solanoideae</taxon>
        <taxon>Datureae</taxon>
        <taxon>Datura</taxon>
    </lineage>
</organism>
<comment type="caution">
    <text evidence="1">The sequence shown here is derived from an EMBL/GenBank/DDBJ whole genome shotgun (WGS) entry which is preliminary data.</text>
</comment>
<protein>
    <submittedName>
        <fullName evidence="1">Uncharacterized protein</fullName>
    </submittedName>
</protein>
<sequence>PALHWRFSGRDLRCIGASQVMGSGLKLQTHTCASTCVLHNLIGETQISSRCTGLGPRQTCISWDGSCETR</sequence>
<feature type="non-terminal residue" evidence="1">
    <location>
        <position position="70"/>
    </location>
</feature>
<name>A0ABS8W3R7_DATST</name>
<dbReference type="EMBL" id="JACEIK010006753">
    <property type="protein sequence ID" value="MCE2056246.1"/>
    <property type="molecule type" value="Genomic_DNA"/>
</dbReference>
<dbReference type="Proteomes" id="UP000823775">
    <property type="component" value="Unassembled WGS sequence"/>
</dbReference>
<feature type="non-terminal residue" evidence="1">
    <location>
        <position position="1"/>
    </location>
</feature>
<evidence type="ECO:0000313" key="1">
    <source>
        <dbReference type="EMBL" id="MCE2056246.1"/>
    </source>
</evidence>
<reference evidence="1 2" key="1">
    <citation type="journal article" date="2021" name="BMC Genomics">
        <title>Datura genome reveals duplications of psychoactive alkaloid biosynthetic genes and high mutation rate following tissue culture.</title>
        <authorList>
            <person name="Rajewski A."/>
            <person name="Carter-House D."/>
            <person name="Stajich J."/>
            <person name="Litt A."/>
        </authorList>
    </citation>
    <scope>NUCLEOTIDE SEQUENCE [LARGE SCALE GENOMIC DNA]</scope>
    <source>
        <strain evidence="1">AR-01</strain>
    </source>
</reference>
<evidence type="ECO:0000313" key="2">
    <source>
        <dbReference type="Proteomes" id="UP000823775"/>
    </source>
</evidence>